<protein>
    <recommendedName>
        <fullName evidence="1">Stage 0 sporulation protein A homolog</fullName>
    </recommendedName>
</protein>
<keyword evidence="3" id="KW-0597">Phosphoprotein</keyword>
<dbReference type="SMART" id="SM00850">
    <property type="entry name" value="LytTR"/>
    <property type="match status" value="1"/>
</dbReference>
<keyword evidence="7" id="KW-1185">Reference proteome</keyword>
<dbReference type="GO" id="GO:0003677">
    <property type="term" value="F:DNA binding"/>
    <property type="evidence" value="ECO:0007669"/>
    <property type="project" value="InterPro"/>
</dbReference>
<evidence type="ECO:0000313" key="7">
    <source>
        <dbReference type="Proteomes" id="UP000000370"/>
    </source>
</evidence>
<dbReference type="InterPro" id="IPR001789">
    <property type="entry name" value="Sig_transdc_resp-reg_receiver"/>
</dbReference>
<dbReference type="STRING" id="357809.Cphy_1600"/>
<feature type="modified residue" description="4-aspartylphosphate" evidence="3">
    <location>
        <position position="60"/>
    </location>
</feature>
<feature type="domain" description="HTH LytTR-type" evidence="5">
    <location>
        <begin position="135"/>
        <end position="235"/>
    </location>
</feature>
<dbReference type="Pfam" id="PF04397">
    <property type="entry name" value="LytTR"/>
    <property type="match status" value="1"/>
</dbReference>
<dbReference type="Pfam" id="PF00072">
    <property type="entry name" value="Response_reg"/>
    <property type="match status" value="1"/>
</dbReference>
<dbReference type="PANTHER" id="PTHR37299:SF1">
    <property type="entry name" value="STAGE 0 SPORULATION PROTEIN A HOMOLOG"/>
    <property type="match status" value="1"/>
</dbReference>
<dbReference type="PANTHER" id="PTHR37299">
    <property type="entry name" value="TRANSCRIPTIONAL REGULATOR-RELATED"/>
    <property type="match status" value="1"/>
</dbReference>
<proteinExistence type="predicted"/>
<dbReference type="InterPro" id="IPR046947">
    <property type="entry name" value="LytR-like"/>
</dbReference>
<evidence type="ECO:0000259" key="5">
    <source>
        <dbReference type="PROSITE" id="PS50930"/>
    </source>
</evidence>
<feature type="domain" description="Response regulatory" evidence="4">
    <location>
        <begin position="3"/>
        <end position="123"/>
    </location>
</feature>
<dbReference type="Gene3D" id="2.40.50.1020">
    <property type="entry name" value="LytTr DNA-binding domain"/>
    <property type="match status" value="1"/>
</dbReference>
<dbReference type="PROSITE" id="PS50110">
    <property type="entry name" value="RESPONSE_REGULATORY"/>
    <property type="match status" value="1"/>
</dbReference>
<dbReference type="HOGENOM" id="CLU_000445_14_2_9"/>
<dbReference type="AlphaFoldDB" id="A9KQR1"/>
<dbReference type="RefSeq" id="WP_012199628.1">
    <property type="nucleotide sequence ID" value="NC_010001.1"/>
</dbReference>
<evidence type="ECO:0000256" key="1">
    <source>
        <dbReference type="ARBA" id="ARBA00018672"/>
    </source>
</evidence>
<gene>
    <name evidence="6" type="ordered locus">Cphy_1600</name>
</gene>
<evidence type="ECO:0000256" key="3">
    <source>
        <dbReference type="PROSITE-ProRule" id="PRU00169"/>
    </source>
</evidence>
<dbReference type="GO" id="GO:0000156">
    <property type="term" value="F:phosphorelay response regulator activity"/>
    <property type="evidence" value="ECO:0007669"/>
    <property type="project" value="InterPro"/>
</dbReference>
<dbReference type="PROSITE" id="PS50930">
    <property type="entry name" value="HTH_LYTTR"/>
    <property type="match status" value="1"/>
</dbReference>
<dbReference type="Proteomes" id="UP000000370">
    <property type="component" value="Chromosome"/>
</dbReference>
<accession>A9KQR1</accession>
<evidence type="ECO:0000259" key="4">
    <source>
        <dbReference type="PROSITE" id="PS50110"/>
    </source>
</evidence>
<comment type="function">
    <text evidence="2">May play the central regulatory role in sporulation. It may be an element of the effector pathway responsible for the activation of sporulation genes in response to nutritional stress. Spo0A may act in concert with spo0H (a sigma factor) to control the expression of some genes that are critical to the sporulation process.</text>
</comment>
<dbReference type="KEGG" id="cpy:Cphy_1600"/>
<dbReference type="InterPro" id="IPR011006">
    <property type="entry name" value="CheY-like_superfamily"/>
</dbReference>
<dbReference type="SMART" id="SM00448">
    <property type="entry name" value="REC"/>
    <property type="match status" value="1"/>
</dbReference>
<dbReference type="Gene3D" id="3.40.50.2300">
    <property type="match status" value="1"/>
</dbReference>
<dbReference type="EMBL" id="CP000885">
    <property type="protein sequence ID" value="ABX41974.1"/>
    <property type="molecule type" value="Genomic_DNA"/>
</dbReference>
<reference evidence="7" key="1">
    <citation type="submission" date="2007-11" db="EMBL/GenBank/DDBJ databases">
        <title>Complete genome sequence of Clostridium phytofermentans ISDg.</title>
        <authorList>
            <person name="Leschine S.B."/>
            <person name="Warnick T.A."/>
            <person name="Blanchard J.L."/>
            <person name="Schnell D.J."/>
            <person name="Petit E.L."/>
            <person name="LaTouf W.G."/>
            <person name="Copeland A."/>
            <person name="Lucas S."/>
            <person name="Lapidus A."/>
            <person name="Barry K."/>
            <person name="Glavina del Rio T."/>
            <person name="Dalin E."/>
            <person name="Tice H."/>
            <person name="Pitluck S."/>
            <person name="Kiss H."/>
            <person name="Brettin T."/>
            <person name="Bruce D."/>
            <person name="Detter J.C."/>
            <person name="Han C."/>
            <person name="Kuske C."/>
            <person name="Schmutz J."/>
            <person name="Larimer F."/>
            <person name="Land M."/>
            <person name="Hauser L."/>
            <person name="Kyrpides N."/>
            <person name="Kim E.A."/>
            <person name="Richardson P."/>
        </authorList>
    </citation>
    <scope>NUCLEOTIDE SEQUENCE [LARGE SCALE GENOMIC DNA]</scope>
    <source>
        <strain evidence="7">ATCC 700394 / DSM 18823 / ISDg</strain>
    </source>
</reference>
<organism evidence="6 7">
    <name type="scientific">Lachnoclostridium phytofermentans (strain ATCC 700394 / DSM 18823 / ISDg)</name>
    <name type="common">Clostridium phytofermentans</name>
    <dbReference type="NCBI Taxonomy" id="357809"/>
    <lineage>
        <taxon>Bacteria</taxon>
        <taxon>Bacillati</taxon>
        <taxon>Bacillota</taxon>
        <taxon>Clostridia</taxon>
        <taxon>Lachnospirales</taxon>
        <taxon>Lachnospiraceae</taxon>
    </lineage>
</organism>
<evidence type="ECO:0000256" key="2">
    <source>
        <dbReference type="ARBA" id="ARBA00024867"/>
    </source>
</evidence>
<dbReference type="eggNOG" id="COG3279">
    <property type="taxonomic scope" value="Bacteria"/>
</dbReference>
<dbReference type="SUPFAM" id="SSF52172">
    <property type="entry name" value="CheY-like"/>
    <property type="match status" value="1"/>
</dbReference>
<evidence type="ECO:0000313" key="6">
    <source>
        <dbReference type="EMBL" id="ABX41974.1"/>
    </source>
</evidence>
<dbReference type="OrthoDB" id="9809318at2"/>
<name>A9KQR1_LACP7</name>
<dbReference type="InterPro" id="IPR007492">
    <property type="entry name" value="LytTR_DNA-bd_dom"/>
</dbReference>
<sequence>MLTILLCDDNKETLSQYAGLTQKIARKNKVEVVISAFSSGEQLLFHLSDNPDKADIIYLDILMSKLNGLDTARKLRELECKAEIVFLTTSEDYVFDAFDVSPVQYLIKATMSAEKFEQVFLRALALVQKKATDMFLCESANTQTVIPIKDISFFEIWKRVVTVHYNRTETINFYSKMEELEKQLLNKGFVRIHRSYIVNLTYISKFQQNSLYLKTGENVPIGVTYMKQVRRAFFDYISSASIHRF</sequence>